<dbReference type="InterPro" id="IPR036047">
    <property type="entry name" value="F-box-like_dom_sf"/>
</dbReference>
<dbReference type="Proteomes" id="UP000008810">
    <property type="component" value="Chromosome 4"/>
</dbReference>
<keyword evidence="4" id="KW-1185">Reference proteome</keyword>
<dbReference type="InterPro" id="IPR053197">
    <property type="entry name" value="F-box_SCFL_complex_component"/>
</dbReference>
<dbReference type="Gramene" id="PNT65371">
    <property type="protein sequence ID" value="PNT65371"/>
    <property type="gene ID" value="BRADI_4g41371v3"/>
</dbReference>
<dbReference type="Pfam" id="PF00646">
    <property type="entry name" value="F-box"/>
    <property type="match status" value="1"/>
</dbReference>
<dbReference type="FunCoup" id="A0A2K2CTL8">
    <property type="interactions" value="1048"/>
</dbReference>
<evidence type="ECO:0000313" key="4">
    <source>
        <dbReference type="Proteomes" id="UP000008810"/>
    </source>
</evidence>
<dbReference type="Gene3D" id="1.20.1280.50">
    <property type="match status" value="1"/>
</dbReference>
<dbReference type="EMBL" id="CM000883">
    <property type="protein sequence ID" value="PNT65371.1"/>
    <property type="molecule type" value="Genomic_DNA"/>
</dbReference>
<dbReference type="InParanoid" id="A0A2K2CTL8"/>
<reference evidence="2 3" key="1">
    <citation type="journal article" date="2010" name="Nature">
        <title>Genome sequencing and analysis of the model grass Brachypodium distachyon.</title>
        <authorList>
            <consortium name="International Brachypodium Initiative"/>
        </authorList>
    </citation>
    <scope>NUCLEOTIDE SEQUENCE [LARGE SCALE GENOMIC DNA]</scope>
    <source>
        <strain evidence="2 3">Bd21</strain>
    </source>
</reference>
<accession>A0A2K2CTL8</accession>
<reference evidence="2" key="2">
    <citation type="submission" date="2017-06" db="EMBL/GenBank/DDBJ databases">
        <title>WGS assembly of Brachypodium distachyon.</title>
        <authorList>
            <consortium name="The International Brachypodium Initiative"/>
            <person name="Lucas S."/>
            <person name="Harmon-Smith M."/>
            <person name="Lail K."/>
            <person name="Tice H."/>
            <person name="Grimwood J."/>
            <person name="Bruce D."/>
            <person name="Barry K."/>
            <person name="Shu S."/>
            <person name="Lindquist E."/>
            <person name="Wang M."/>
            <person name="Pitluck S."/>
            <person name="Vogel J.P."/>
            <person name="Garvin D.F."/>
            <person name="Mockler T.C."/>
            <person name="Schmutz J."/>
            <person name="Rokhsar D."/>
            <person name="Bevan M.W."/>
        </authorList>
    </citation>
    <scope>NUCLEOTIDE SEQUENCE</scope>
    <source>
        <strain evidence="2">Bd21</strain>
    </source>
</reference>
<dbReference type="EnsemblPlants" id="PNT65371">
    <property type="protein sequence ID" value="PNT65371"/>
    <property type="gene ID" value="BRADI_4g41371v3"/>
</dbReference>
<dbReference type="OrthoDB" id="582804at2759"/>
<organism evidence="2">
    <name type="scientific">Brachypodium distachyon</name>
    <name type="common">Purple false brome</name>
    <name type="synonym">Trachynia distachya</name>
    <dbReference type="NCBI Taxonomy" id="15368"/>
    <lineage>
        <taxon>Eukaryota</taxon>
        <taxon>Viridiplantae</taxon>
        <taxon>Streptophyta</taxon>
        <taxon>Embryophyta</taxon>
        <taxon>Tracheophyta</taxon>
        <taxon>Spermatophyta</taxon>
        <taxon>Magnoliopsida</taxon>
        <taxon>Liliopsida</taxon>
        <taxon>Poales</taxon>
        <taxon>Poaceae</taxon>
        <taxon>BOP clade</taxon>
        <taxon>Pooideae</taxon>
        <taxon>Stipodae</taxon>
        <taxon>Brachypodieae</taxon>
        <taxon>Brachypodium</taxon>
    </lineage>
</organism>
<name>A0A2K2CTL8_BRADI</name>
<gene>
    <name evidence="2" type="ORF">BRADI_4g41371v3</name>
</gene>
<evidence type="ECO:0000313" key="2">
    <source>
        <dbReference type="EMBL" id="PNT65371.1"/>
    </source>
</evidence>
<sequence length="369" mass="42092">MAEEQPARPVVGINDLPLDVLRSVLSLLSARDVVRTCVQSRLWRDLWKSVPVINALVFDFDGRGRSYQQAEVLFKRFMNHFLEARGPVPLQDFRLCYASRQDASHIVGINRLLPYYLAPDVFTSKHLKVLQLSRAVLVQGFFRQLSNYCPELKALFLSECRILDTNIYSETIVVLSLTINLLGDQPGICIPSLISLILHSRYGPGLPLLKSMESLEEAWILISRQNQDIDAPAIRQFLNSLSRVRRLEFDYQHRRPIHLQIHVNIKCNLTDLTLHDWCVHEDFYGLIVFLQKSPNLKKLTLILKPPTEQSGVVPSIIGQLEERSFRCNQLEGVEIVCLKNQCSMLPKVRQFLLDGGITTDKIHIAVSTG</sequence>
<dbReference type="SUPFAM" id="SSF81383">
    <property type="entry name" value="F-box domain"/>
    <property type="match status" value="1"/>
</dbReference>
<reference evidence="3" key="3">
    <citation type="submission" date="2018-08" db="UniProtKB">
        <authorList>
            <consortium name="EnsemblPlants"/>
        </authorList>
    </citation>
    <scope>IDENTIFICATION</scope>
    <source>
        <strain evidence="3">cv. Bd21</strain>
    </source>
</reference>
<dbReference type="AlphaFoldDB" id="A0A2K2CTL8"/>
<dbReference type="PROSITE" id="PS50181">
    <property type="entry name" value="FBOX"/>
    <property type="match status" value="1"/>
</dbReference>
<dbReference type="InterPro" id="IPR001810">
    <property type="entry name" value="F-box_dom"/>
</dbReference>
<evidence type="ECO:0000313" key="3">
    <source>
        <dbReference type="EnsemblPlants" id="PNT65371"/>
    </source>
</evidence>
<dbReference type="Gene3D" id="3.80.10.10">
    <property type="entry name" value="Ribonuclease Inhibitor"/>
    <property type="match status" value="1"/>
</dbReference>
<dbReference type="SUPFAM" id="SSF52047">
    <property type="entry name" value="RNI-like"/>
    <property type="match status" value="1"/>
</dbReference>
<evidence type="ECO:0000259" key="1">
    <source>
        <dbReference type="PROSITE" id="PS50181"/>
    </source>
</evidence>
<dbReference type="PANTHER" id="PTHR34223:SF26">
    <property type="entry name" value="OS02G0188900 PROTEIN"/>
    <property type="match status" value="1"/>
</dbReference>
<protein>
    <recommendedName>
        <fullName evidence="1">F-box domain-containing protein</fullName>
    </recommendedName>
</protein>
<dbReference type="InterPro" id="IPR032675">
    <property type="entry name" value="LRR_dom_sf"/>
</dbReference>
<feature type="domain" description="F-box" evidence="1">
    <location>
        <begin position="10"/>
        <end position="56"/>
    </location>
</feature>
<proteinExistence type="predicted"/>
<dbReference type="PANTHER" id="PTHR34223">
    <property type="entry name" value="OS11G0201299 PROTEIN"/>
    <property type="match status" value="1"/>
</dbReference>